<evidence type="ECO:0000256" key="2">
    <source>
        <dbReference type="SAM" id="SignalP"/>
    </source>
</evidence>
<feature type="signal peptide" evidence="2">
    <location>
        <begin position="1"/>
        <end position="22"/>
    </location>
</feature>
<keyword evidence="4" id="KW-1185">Reference proteome</keyword>
<accession>A0AAU9XBJ1</accession>
<dbReference type="Proteomes" id="UP001159428">
    <property type="component" value="Unassembled WGS sequence"/>
</dbReference>
<protein>
    <submittedName>
        <fullName evidence="3">Uncharacterized protein</fullName>
    </submittedName>
</protein>
<name>A0AAU9XBJ1_9CNID</name>
<keyword evidence="2" id="KW-0732">Signal</keyword>
<reference evidence="3 4" key="1">
    <citation type="submission" date="2022-05" db="EMBL/GenBank/DDBJ databases">
        <authorList>
            <consortium name="Genoscope - CEA"/>
            <person name="William W."/>
        </authorList>
    </citation>
    <scope>NUCLEOTIDE SEQUENCE [LARGE SCALE GENOMIC DNA]</scope>
</reference>
<comment type="caution">
    <text evidence="3">The sequence shown here is derived from an EMBL/GenBank/DDBJ whole genome shotgun (WGS) entry which is preliminary data.</text>
</comment>
<evidence type="ECO:0000313" key="4">
    <source>
        <dbReference type="Proteomes" id="UP001159428"/>
    </source>
</evidence>
<feature type="region of interest" description="Disordered" evidence="1">
    <location>
        <begin position="418"/>
        <end position="439"/>
    </location>
</feature>
<dbReference type="EMBL" id="CALNXJ010000037">
    <property type="protein sequence ID" value="CAH3142740.1"/>
    <property type="molecule type" value="Genomic_DNA"/>
</dbReference>
<dbReference type="AlphaFoldDB" id="A0AAU9XBJ1"/>
<evidence type="ECO:0000256" key="1">
    <source>
        <dbReference type="SAM" id="MobiDB-lite"/>
    </source>
</evidence>
<feature type="chain" id="PRO_5043706747" evidence="2">
    <location>
        <begin position="23"/>
        <end position="439"/>
    </location>
</feature>
<proteinExistence type="predicted"/>
<gene>
    <name evidence="3" type="ORF">PMEA_00020471</name>
</gene>
<organism evidence="3 4">
    <name type="scientific">Pocillopora meandrina</name>
    <dbReference type="NCBI Taxonomy" id="46732"/>
    <lineage>
        <taxon>Eukaryota</taxon>
        <taxon>Metazoa</taxon>
        <taxon>Cnidaria</taxon>
        <taxon>Anthozoa</taxon>
        <taxon>Hexacorallia</taxon>
        <taxon>Scleractinia</taxon>
        <taxon>Astrocoeniina</taxon>
        <taxon>Pocilloporidae</taxon>
        <taxon>Pocillopora</taxon>
    </lineage>
</organism>
<evidence type="ECO:0000313" key="3">
    <source>
        <dbReference type="EMBL" id="CAH3142740.1"/>
    </source>
</evidence>
<sequence length="439" mass="50195">MKYFRVVSNLFILVLTISVVWGKHKGRRSKDHLRHKHMRLLTHAKFFRHPDNYSTLAHSNYRHERGHHHPPGLKCRRMKFIVNRNVKLKKKTTEALKRRMTNQRTKRMLHRFTTSKRFHLPRKAKLFEDRQGNLITYIEDCISSEKKDFFGSQRELYIEPAFYQKKTQHIRRPSSSHLTHPLSEDNDITTLQSSEDEVSNEEILPASEVSDSSKILKDGEQNMKEGTAELFNGQHETEVPSNFGTAFQVTTVDSPVPKRPEEGSELQSYFSSAGLTSIARINSDVVTPISQQPLNLDRQYDDQLPLRMPNAGFVNGPPQETQAGFVSNPSGEAQAFTQKDYENPLRDAEKTPTKFIQNNGGYPVHTFSEAFDKLHNAEIQELAGFTDESVVPQSLREAMNVESAEANYEKTYETLYGKGKSISPQKGAAYLPVKDSSQK</sequence>